<sequence>MPKKTLSAMAWLCIFIVAFVGHPVWPQKPPKRKTPAELTVPACCEEAKELKAQIANLSSLLSELSQKQERDWVSVVMQVMELESSSKRMESRLTAAESKFSEMNNQIDIMQLQAAQTVTQTSADAIYDCSSLYQKSYRISGVYKLPPDDFLGSPELEVFCDMETSGGGWTIIQRRKSGLVSFYRDWKQYKQGFGSIRGDFWLGNEHIHRLSRRPTRLRVEMEVSVGAGARGPDRGRHAPGVSFLCFSTAGWCTGCDSFPAGCSTVENRGLFLAFTKARLQVHRKRPDSGQGRGVISWAEMPASLPQPGTPGPLDANLSGSGW</sequence>
<organism evidence="11 12">
    <name type="scientific">Sus scrofa</name>
    <name type="common">Pig</name>
    <dbReference type="NCBI Taxonomy" id="9823"/>
    <lineage>
        <taxon>Eukaryota</taxon>
        <taxon>Metazoa</taxon>
        <taxon>Chordata</taxon>
        <taxon>Craniata</taxon>
        <taxon>Vertebrata</taxon>
        <taxon>Euteleostomi</taxon>
        <taxon>Mammalia</taxon>
        <taxon>Eutheria</taxon>
        <taxon>Laurasiatheria</taxon>
        <taxon>Artiodactyla</taxon>
        <taxon>Suina</taxon>
        <taxon>Suidae</taxon>
        <taxon>Sus</taxon>
    </lineage>
</organism>
<feature type="region of interest" description="Disordered" evidence="8">
    <location>
        <begin position="300"/>
        <end position="322"/>
    </location>
</feature>
<dbReference type="Pfam" id="PF00147">
    <property type="entry name" value="Fibrinogen_C"/>
    <property type="match status" value="1"/>
</dbReference>
<keyword evidence="5" id="KW-1015">Disulfide bond</keyword>
<proteinExistence type="predicted"/>
<keyword evidence="2" id="KW-0964">Secreted</keyword>
<evidence type="ECO:0000256" key="4">
    <source>
        <dbReference type="ARBA" id="ARBA00023054"/>
    </source>
</evidence>
<dbReference type="Proteomes" id="UP000694724">
    <property type="component" value="Unplaced"/>
</dbReference>
<evidence type="ECO:0000256" key="1">
    <source>
        <dbReference type="ARBA" id="ARBA00004613"/>
    </source>
</evidence>
<dbReference type="InterPro" id="IPR014716">
    <property type="entry name" value="Fibrinogen_a/b/g_C_1"/>
</dbReference>
<evidence type="ECO:0000256" key="2">
    <source>
        <dbReference type="ARBA" id="ARBA00022525"/>
    </source>
</evidence>
<evidence type="ECO:0000256" key="6">
    <source>
        <dbReference type="ARBA" id="ARBA00023180"/>
    </source>
</evidence>
<feature type="chain" id="PRO_5034634455" evidence="9">
    <location>
        <begin position="27"/>
        <end position="322"/>
    </location>
</feature>
<name>A0A8D1U5H8_PIG</name>
<evidence type="ECO:0000313" key="12">
    <source>
        <dbReference type="Proteomes" id="UP000694724"/>
    </source>
</evidence>
<feature type="coiled-coil region" evidence="7">
    <location>
        <begin position="47"/>
        <end position="113"/>
    </location>
</feature>
<keyword evidence="6" id="KW-0325">Glycoprotein</keyword>
<evidence type="ECO:0000256" key="7">
    <source>
        <dbReference type="SAM" id="Coils"/>
    </source>
</evidence>
<keyword evidence="4 7" id="KW-0175">Coiled coil</keyword>
<dbReference type="InterPro" id="IPR036056">
    <property type="entry name" value="Fibrinogen-like_C"/>
</dbReference>
<feature type="domain" description="Fibrinogen C-terminal" evidence="10">
    <location>
        <begin position="120"/>
        <end position="222"/>
    </location>
</feature>
<dbReference type="PANTHER" id="PTHR47221">
    <property type="entry name" value="FIBRINOGEN ALPHA CHAIN"/>
    <property type="match status" value="1"/>
</dbReference>
<evidence type="ECO:0000256" key="9">
    <source>
        <dbReference type="SAM" id="SignalP"/>
    </source>
</evidence>
<comment type="subcellular location">
    <subcellularLocation>
        <location evidence="1">Secreted</location>
    </subcellularLocation>
</comment>
<evidence type="ECO:0000256" key="5">
    <source>
        <dbReference type="ARBA" id="ARBA00023157"/>
    </source>
</evidence>
<dbReference type="Gene3D" id="3.90.215.10">
    <property type="entry name" value="Gamma Fibrinogen, chain A, domain 1"/>
    <property type="match status" value="1"/>
</dbReference>
<evidence type="ECO:0000259" key="10">
    <source>
        <dbReference type="PROSITE" id="PS51406"/>
    </source>
</evidence>
<dbReference type="GO" id="GO:0007596">
    <property type="term" value="P:blood coagulation"/>
    <property type="evidence" value="ECO:0007669"/>
    <property type="project" value="InterPro"/>
</dbReference>
<dbReference type="InterPro" id="IPR002181">
    <property type="entry name" value="Fibrinogen_a/b/g_C_dom"/>
</dbReference>
<dbReference type="PANTHER" id="PTHR47221:SF6">
    <property type="entry name" value="FIBRINOGEN ALPHA CHAIN"/>
    <property type="match status" value="1"/>
</dbReference>
<gene>
    <name evidence="11" type="primary">ANGPTL7</name>
</gene>
<accession>A0A8D1U5H8</accession>
<dbReference type="SMART" id="SM00186">
    <property type="entry name" value="FBG"/>
    <property type="match status" value="1"/>
</dbReference>
<dbReference type="Ensembl" id="ENSSSCT00055035869.1">
    <property type="protein sequence ID" value="ENSSSCP00055028491.1"/>
    <property type="gene ID" value="ENSSSCG00055018261.1"/>
</dbReference>
<keyword evidence="3 9" id="KW-0732">Signal</keyword>
<protein>
    <submittedName>
        <fullName evidence="11">Angiopoietin like 7</fullName>
    </submittedName>
</protein>
<evidence type="ECO:0000313" key="11">
    <source>
        <dbReference type="Ensembl" id="ENSSSCP00055028491.1"/>
    </source>
</evidence>
<dbReference type="NCBIfam" id="NF040941">
    <property type="entry name" value="GGGWT_bact"/>
    <property type="match status" value="1"/>
</dbReference>
<evidence type="ECO:0000256" key="8">
    <source>
        <dbReference type="SAM" id="MobiDB-lite"/>
    </source>
</evidence>
<dbReference type="PROSITE" id="PS51406">
    <property type="entry name" value="FIBRINOGEN_C_2"/>
    <property type="match status" value="1"/>
</dbReference>
<reference evidence="11" key="1">
    <citation type="submission" date="2025-08" db="UniProtKB">
        <authorList>
            <consortium name="Ensembl"/>
        </authorList>
    </citation>
    <scope>IDENTIFICATION</scope>
</reference>
<dbReference type="SUPFAM" id="SSF56496">
    <property type="entry name" value="Fibrinogen C-terminal domain-like"/>
    <property type="match status" value="1"/>
</dbReference>
<dbReference type="GO" id="GO:0005576">
    <property type="term" value="C:extracellular region"/>
    <property type="evidence" value="ECO:0007669"/>
    <property type="project" value="UniProtKB-SubCell"/>
</dbReference>
<dbReference type="InterPro" id="IPR037579">
    <property type="entry name" value="FIB_ANG-like"/>
</dbReference>
<evidence type="ECO:0000256" key="3">
    <source>
        <dbReference type="ARBA" id="ARBA00022729"/>
    </source>
</evidence>
<feature type="signal peptide" evidence="9">
    <location>
        <begin position="1"/>
        <end position="26"/>
    </location>
</feature>
<dbReference type="AlphaFoldDB" id="A0A8D1U5H8"/>